<evidence type="ECO:0000313" key="2">
    <source>
        <dbReference type="Proteomes" id="UP000026682"/>
    </source>
</evidence>
<reference evidence="1 2" key="1">
    <citation type="submission" date="2014-03" db="EMBL/GenBank/DDBJ databases">
        <title>Genome sequence of Bordetella holmseii.</title>
        <authorList>
            <person name="Harvill E."/>
            <person name="Goodfield L.L."/>
            <person name="Ivanov Y."/>
            <person name="Meyer J.A."/>
            <person name="Newth C."/>
            <person name="Cassiday P."/>
            <person name="Tondella M.L."/>
            <person name="Liao P."/>
            <person name="Zimmerman J."/>
            <person name="Meert K."/>
            <person name="Wessel D."/>
            <person name="Berger J."/>
            <person name="Dean J.M."/>
            <person name="Holubkov R."/>
            <person name="Burr J."/>
            <person name="Liu T."/>
            <person name="Brinkac L.M."/>
            <person name="Sanka R."/>
            <person name="Kim M."/>
            <person name="Losada L."/>
        </authorList>
    </citation>
    <scope>NUCLEOTIDE SEQUENCE [LARGE SCALE GENOMIC DNA]</scope>
    <source>
        <strain evidence="1 2">CDC-H585-BH</strain>
    </source>
</reference>
<dbReference type="Proteomes" id="UP000026682">
    <property type="component" value="Unassembled WGS sequence"/>
</dbReference>
<proteinExistence type="predicted"/>
<comment type="caution">
    <text evidence="1">The sequence shown here is derived from an EMBL/GenBank/DDBJ whole genome shotgun (WGS) entry which is preliminary data.</text>
</comment>
<protein>
    <submittedName>
        <fullName evidence="1">Uncharacterized protein</fullName>
    </submittedName>
</protein>
<dbReference type="EMBL" id="JFZZ01000121">
    <property type="protein sequence ID" value="KAK88319.1"/>
    <property type="molecule type" value="Genomic_DNA"/>
</dbReference>
<name>A0A158M242_9BORD</name>
<dbReference type="AlphaFoldDB" id="A0A158M242"/>
<sequence>MDRHVCRSYLRQPGLPVREASHIGLVEATGRRSGKKGASTARSARCRAECRYRNKSGASKRECRAFDKTNPPCFAQA</sequence>
<gene>
    <name evidence="1" type="ORF">L497_2099</name>
</gene>
<dbReference type="PATRIC" id="fig|1331206.3.peg.3007"/>
<accession>A0A158M242</accession>
<evidence type="ECO:0000313" key="1">
    <source>
        <dbReference type="EMBL" id="KAK88319.1"/>
    </source>
</evidence>
<organism evidence="1 2">
    <name type="scientific">Bordetella holmesii CDC-H585-BH</name>
    <dbReference type="NCBI Taxonomy" id="1331206"/>
    <lineage>
        <taxon>Bacteria</taxon>
        <taxon>Pseudomonadati</taxon>
        <taxon>Pseudomonadota</taxon>
        <taxon>Betaproteobacteria</taxon>
        <taxon>Burkholderiales</taxon>
        <taxon>Alcaligenaceae</taxon>
        <taxon>Bordetella</taxon>
    </lineage>
</organism>